<dbReference type="PANTHER" id="PTHR30327">
    <property type="entry name" value="UNCHARACTERIZED PROTEIN YQGE"/>
    <property type="match status" value="1"/>
</dbReference>
<dbReference type="HAMAP" id="MF_00758">
    <property type="entry name" value="UPF0301"/>
    <property type="match status" value="1"/>
</dbReference>
<comment type="caution">
    <text evidence="3">The sequence shown here is derived from an EMBL/GenBank/DDBJ whole genome shotgun (WGS) entry which is preliminary data.</text>
</comment>
<reference evidence="4" key="1">
    <citation type="submission" date="2023-07" db="EMBL/GenBank/DDBJ databases">
        <title>Characterization of two Paracoccaceae strains isolated from Phycosphere and proposal of Xinfangfangia lacusdiani sp. nov.</title>
        <authorList>
            <person name="Deng Y."/>
            <person name="Zhang Y.Q."/>
        </authorList>
    </citation>
    <scope>NUCLEOTIDE SEQUENCE [LARGE SCALE GENOMIC DNA]</scope>
    <source>
        <strain evidence="4">CPCC 101403</strain>
    </source>
</reference>
<gene>
    <name evidence="3" type="ORF">RM190_17105</name>
</gene>
<evidence type="ECO:0000313" key="3">
    <source>
        <dbReference type="EMBL" id="MDT1063594.1"/>
    </source>
</evidence>
<proteinExistence type="inferred from homology"/>
<evidence type="ECO:0000313" key="4">
    <source>
        <dbReference type="Proteomes" id="UP001251085"/>
    </source>
</evidence>
<organism evidence="3 4">
    <name type="scientific">Paracoccus broussonetiae</name>
    <dbReference type="NCBI Taxonomy" id="3075834"/>
    <lineage>
        <taxon>Bacteria</taxon>
        <taxon>Pseudomonadati</taxon>
        <taxon>Pseudomonadota</taxon>
        <taxon>Alphaproteobacteria</taxon>
        <taxon>Rhodobacterales</taxon>
        <taxon>Paracoccaceae</taxon>
        <taxon>Paracoccus</taxon>
    </lineage>
</organism>
<keyword evidence="4" id="KW-1185">Reference proteome</keyword>
<dbReference type="RefSeq" id="WP_311760681.1">
    <property type="nucleotide sequence ID" value="NZ_JAVRQI010000013.1"/>
</dbReference>
<dbReference type="Proteomes" id="UP001251085">
    <property type="component" value="Unassembled WGS sequence"/>
</dbReference>
<sequence>MDTSSNLTGKILIAMPGMRDPRFEHSVILVCAHSEDGAMGLLVNRPMPEVDFSDLLAQLGIDAGIDAVNLPVRFGGPVEPGRGFVLHHVAGESDLDDTRMRIGEDLAMTTTRNILEDYAHGHGPQPAFLALGYAGWGPGQLDSEILANGWLTTERLDDLIFGQDNAGKWRAALGGMGIDPLALSPSAGRA</sequence>
<protein>
    <recommendedName>
        <fullName evidence="2">UPF0301 protein RM190_17105</fullName>
    </recommendedName>
</protein>
<name>A0ABU3EH97_9RHOB</name>
<dbReference type="Pfam" id="PF02622">
    <property type="entry name" value="DUF179"/>
    <property type="match status" value="1"/>
</dbReference>
<accession>A0ABU3EH97</accession>
<dbReference type="PANTHER" id="PTHR30327:SF1">
    <property type="entry name" value="UPF0301 PROTEIN YQGE"/>
    <property type="match status" value="1"/>
</dbReference>
<dbReference type="SUPFAM" id="SSF143456">
    <property type="entry name" value="VC0467-like"/>
    <property type="match status" value="1"/>
</dbReference>
<evidence type="ECO:0000256" key="2">
    <source>
        <dbReference type="HAMAP-Rule" id="MF_00758"/>
    </source>
</evidence>
<comment type="similarity">
    <text evidence="1 2">Belongs to the UPF0301 (AlgH) family.</text>
</comment>
<evidence type="ECO:0000256" key="1">
    <source>
        <dbReference type="ARBA" id="ARBA00009600"/>
    </source>
</evidence>
<dbReference type="EMBL" id="JAVRQI010000013">
    <property type="protein sequence ID" value="MDT1063594.1"/>
    <property type="molecule type" value="Genomic_DNA"/>
</dbReference>
<dbReference type="InterPro" id="IPR003774">
    <property type="entry name" value="AlgH-like"/>
</dbReference>
<dbReference type="Gene3D" id="3.40.1740.10">
    <property type="entry name" value="VC0467-like"/>
    <property type="match status" value="1"/>
</dbReference>